<accession>A0A136PLA8</accession>
<evidence type="ECO:0000313" key="1">
    <source>
        <dbReference type="EMBL" id="KXK59151.1"/>
    </source>
</evidence>
<sequence length="68" mass="7841">MGEPLMGPYEIAKRLNVSRQRFQQLARYPTFPKPYAVLRGGKVWRTEDIEQWIREHRPPSSTGGDALG</sequence>
<evidence type="ECO:0008006" key="3">
    <source>
        <dbReference type="Google" id="ProtNLM"/>
    </source>
</evidence>
<dbReference type="Proteomes" id="UP000070620">
    <property type="component" value="Unassembled WGS sequence"/>
</dbReference>
<name>A0A136PLA8_9ACTN</name>
<proteinExistence type="predicted"/>
<evidence type="ECO:0000313" key="2">
    <source>
        <dbReference type="Proteomes" id="UP000070620"/>
    </source>
</evidence>
<protein>
    <recommendedName>
        <fullName evidence="3">Helix-turn-helix domain-containing protein</fullName>
    </recommendedName>
</protein>
<dbReference type="AlphaFoldDB" id="A0A136PLA8"/>
<reference evidence="1 2" key="1">
    <citation type="submission" date="2016-01" db="EMBL/GenBank/DDBJ databases">
        <title>Whole genome sequence and analysis of Micromonospora rosaria DSM 803, which can produce antibacterial substance rosamicin.</title>
        <authorList>
            <person name="Yang H."/>
            <person name="He X."/>
            <person name="Zhu D."/>
        </authorList>
    </citation>
    <scope>NUCLEOTIDE SEQUENCE [LARGE SCALE GENOMIC DNA]</scope>
    <source>
        <strain evidence="1 2">DSM 803</strain>
    </source>
</reference>
<comment type="caution">
    <text evidence="1">The sequence shown here is derived from an EMBL/GenBank/DDBJ whole genome shotgun (WGS) entry which is preliminary data.</text>
</comment>
<gene>
    <name evidence="1" type="ORF">AWW66_25845</name>
</gene>
<dbReference type="RefSeq" id="WP_067371397.1">
    <property type="nucleotide sequence ID" value="NZ_JBIUBN010000011.1"/>
</dbReference>
<organism evidence="1 2">
    <name type="scientific">Micromonospora rosaria</name>
    <dbReference type="NCBI Taxonomy" id="47874"/>
    <lineage>
        <taxon>Bacteria</taxon>
        <taxon>Bacillati</taxon>
        <taxon>Actinomycetota</taxon>
        <taxon>Actinomycetes</taxon>
        <taxon>Micromonosporales</taxon>
        <taxon>Micromonosporaceae</taxon>
        <taxon>Micromonospora</taxon>
    </lineage>
</organism>
<keyword evidence="2" id="KW-1185">Reference proteome</keyword>
<dbReference type="EMBL" id="LRQV01000129">
    <property type="protein sequence ID" value="KXK59151.1"/>
    <property type="molecule type" value="Genomic_DNA"/>
</dbReference>